<reference evidence="1 2" key="2">
    <citation type="journal article" date="2022" name="Mol. Ecol. Resour.">
        <title>The genomes of chicory, endive, great burdock and yacon provide insights into Asteraceae paleo-polyploidization history and plant inulin production.</title>
        <authorList>
            <person name="Fan W."/>
            <person name="Wang S."/>
            <person name="Wang H."/>
            <person name="Wang A."/>
            <person name="Jiang F."/>
            <person name="Liu H."/>
            <person name="Zhao H."/>
            <person name="Xu D."/>
            <person name="Zhang Y."/>
        </authorList>
    </citation>
    <scope>NUCLEOTIDE SEQUENCE [LARGE SCALE GENOMIC DNA]</scope>
    <source>
        <strain evidence="2">cv. Niubang</strain>
    </source>
</reference>
<proteinExistence type="predicted"/>
<reference evidence="2" key="1">
    <citation type="journal article" date="2022" name="Mol. Ecol. Resour.">
        <title>The genomes of chicory, endive, great burdock and yacon provide insights into Asteraceae palaeo-polyploidization history and plant inulin production.</title>
        <authorList>
            <person name="Fan W."/>
            <person name="Wang S."/>
            <person name="Wang H."/>
            <person name="Wang A."/>
            <person name="Jiang F."/>
            <person name="Liu H."/>
            <person name="Zhao H."/>
            <person name="Xu D."/>
            <person name="Zhang Y."/>
        </authorList>
    </citation>
    <scope>NUCLEOTIDE SEQUENCE [LARGE SCALE GENOMIC DNA]</scope>
    <source>
        <strain evidence="2">cv. Niubang</strain>
    </source>
</reference>
<organism evidence="1 2">
    <name type="scientific">Arctium lappa</name>
    <name type="common">Greater burdock</name>
    <name type="synonym">Lappa major</name>
    <dbReference type="NCBI Taxonomy" id="4217"/>
    <lineage>
        <taxon>Eukaryota</taxon>
        <taxon>Viridiplantae</taxon>
        <taxon>Streptophyta</taxon>
        <taxon>Embryophyta</taxon>
        <taxon>Tracheophyta</taxon>
        <taxon>Spermatophyta</taxon>
        <taxon>Magnoliopsida</taxon>
        <taxon>eudicotyledons</taxon>
        <taxon>Gunneridae</taxon>
        <taxon>Pentapetalae</taxon>
        <taxon>asterids</taxon>
        <taxon>campanulids</taxon>
        <taxon>Asterales</taxon>
        <taxon>Asteraceae</taxon>
        <taxon>Carduoideae</taxon>
        <taxon>Cardueae</taxon>
        <taxon>Arctiinae</taxon>
        <taxon>Arctium</taxon>
    </lineage>
</organism>
<gene>
    <name evidence="1" type="ORF">L6452_27771</name>
</gene>
<dbReference type="Proteomes" id="UP001055879">
    <property type="component" value="Linkage Group LG09"/>
</dbReference>
<sequence>MIQCHVRFKTWSFADCSLCFPSMSAAFTLVMTLHSKTQISLSYLTNKTIIKSLRLKFQSLMGFVVNL</sequence>
<keyword evidence="2" id="KW-1185">Reference proteome</keyword>
<protein>
    <submittedName>
        <fullName evidence="1">Uncharacterized protein</fullName>
    </submittedName>
</protein>
<evidence type="ECO:0000313" key="1">
    <source>
        <dbReference type="EMBL" id="KAI3702098.1"/>
    </source>
</evidence>
<evidence type="ECO:0000313" key="2">
    <source>
        <dbReference type="Proteomes" id="UP001055879"/>
    </source>
</evidence>
<accession>A0ACB8ZX22</accession>
<dbReference type="EMBL" id="CM042055">
    <property type="protein sequence ID" value="KAI3702098.1"/>
    <property type="molecule type" value="Genomic_DNA"/>
</dbReference>
<name>A0ACB8ZX22_ARCLA</name>
<comment type="caution">
    <text evidence="1">The sequence shown here is derived from an EMBL/GenBank/DDBJ whole genome shotgun (WGS) entry which is preliminary data.</text>
</comment>